<keyword evidence="5 7" id="KW-1133">Transmembrane helix</keyword>
<name>A0A0B7BFA4_9EUPU</name>
<evidence type="ECO:0008006" key="9">
    <source>
        <dbReference type="Google" id="ProtNLM"/>
    </source>
</evidence>
<sequence>MASRGGYRPEGSDGSDHWHRESIAWQYKISSINKGRLRLALFLHILIGLIMFGRLLPGISGMFGFTVISLRRLDLPHPRPWEYAWLISLVAAVIGWRSTPQNNMFLLKQFVLGVVVFGLAPILFGFFDLKRDILLYLQERKYTFEMFGFPAVLLWSAFLVISLQIHAFSLYFSYVLLRAWRPRVAEKSKAR</sequence>
<dbReference type="GO" id="GO:0016192">
    <property type="term" value="P:vesicle-mediated transport"/>
    <property type="evidence" value="ECO:0007669"/>
    <property type="project" value="TreeGrafter"/>
</dbReference>
<evidence type="ECO:0000256" key="1">
    <source>
        <dbReference type="ARBA" id="ARBA00004477"/>
    </source>
</evidence>
<evidence type="ECO:0000313" key="8">
    <source>
        <dbReference type="EMBL" id="CEK91562.1"/>
    </source>
</evidence>
<evidence type="ECO:0000256" key="6">
    <source>
        <dbReference type="ARBA" id="ARBA00023136"/>
    </source>
</evidence>
<comment type="similarity">
    <text evidence="2">Belongs to the jagunal family.</text>
</comment>
<gene>
    <name evidence="8" type="primary">ORF183613</name>
</gene>
<dbReference type="GO" id="GO:0007029">
    <property type="term" value="P:endoplasmic reticulum organization"/>
    <property type="evidence" value="ECO:0007669"/>
    <property type="project" value="InterPro"/>
</dbReference>
<feature type="transmembrane region" description="Helical" evidence="7">
    <location>
        <begin position="80"/>
        <end position="98"/>
    </location>
</feature>
<dbReference type="InterPro" id="IPR009787">
    <property type="entry name" value="Jagunal"/>
</dbReference>
<proteinExistence type="inferred from homology"/>
<keyword evidence="6 7" id="KW-0472">Membrane</keyword>
<evidence type="ECO:0000256" key="4">
    <source>
        <dbReference type="ARBA" id="ARBA00022824"/>
    </source>
</evidence>
<feature type="transmembrane region" description="Helical" evidence="7">
    <location>
        <begin position="147"/>
        <end position="177"/>
    </location>
</feature>
<protein>
    <recommendedName>
        <fullName evidence="9">Protein jagunal</fullName>
    </recommendedName>
</protein>
<dbReference type="EMBL" id="HACG01044697">
    <property type="protein sequence ID" value="CEK91562.1"/>
    <property type="molecule type" value="Transcribed_RNA"/>
</dbReference>
<dbReference type="PANTHER" id="PTHR20955">
    <property type="entry name" value="PROTEIN JAGUNAL HOMOLOG 1"/>
    <property type="match status" value="1"/>
</dbReference>
<feature type="transmembrane region" description="Helical" evidence="7">
    <location>
        <begin position="39"/>
        <end position="68"/>
    </location>
</feature>
<keyword evidence="3 7" id="KW-0812">Transmembrane</keyword>
<dbReference type="AlphaFoldDB" id="A0A0B7BFA4"/>
<evidence type="ECO:0000256" key="7">
    <source>
        <dbReference type="SAM" id="Phobius"/>
    </source>
</evidence>
<accession>A0A0B7BFA4</accession>
<dbReference type="PANTHER" id="PTHR20955:SF1">
    <property type="entry name" value="PROTEIN JAGUNAL HOMOLOG 1"/>
    <property type="match status" value="1"/>
</dbReference>
<reference evidence="8" key="1">
    <citation type="submission" date="2014-12" db="EMBL/GenBank/DDBJ databases">
        <title>Insight into the proteome of Arion vulgaris.</title>
        <authorList>
            <person name="Aradska J."/>
            <person name="Bulat T."/>
            <person name="Smidak R."/>
            <person name="Sarate P."/>
            <person name="Gangsoo J."/>
            <person name="Sialana F."/>
            <person name="Bilban M."/>
            <person name="Lubec G."/>
        </authorList>
    </citation>
    <scope>NUCLEOTIDE SEQUENCE</scope>
    <source>
        <tissue evidence="8">Skin</tissue>
    </source>
</reference>
<evidence type="ECO:0000256" key="2">
    <source>
        <dbReference type="ARBA" id="ARBA00008462"/>
    </source>
</evidence>
<organism evidence="8">
    <name type="scientific">Arion vulgaris</name>
    <dbReference type="NCBI Taxonomy" id="1028688"/>
    <lineage>
        <taxon>Eukaryota</taxon>
        <taxon>Metazoa</taxon>
        <taxon>Spiralia</taxon>
        <taxon>Lophotrochozoa</taxon>
        <taxon>Mollusca</taxon>
        <taxon>Gastropoda</taxon>
        <taxon>Heterobranchia</taxon>
        <taxon>Euthyneura</taxon>
        <taxon>Panpulmonata</taxon>
        <taxon>Eupulmonata</taxon>
        <taxon>Stylommatophora</taxon>
        <taxon>Helicina</taxon>
        <taxon>Arionoidea</taxon>
        <taxon>Arionidae</taxon>
        <taxon>Arion</taxon>
    </lineage>
</organism>
<evidence type="ECO:0000256" key="3">
    <source>
        <dbReference type="ARBA" id="ARBA00022692"/>
    </source>
</evidence>
<dbReference type="Pfam" id="PF07086">
    <property type="entry name" value="Jagunal"/>
    <property type="match status" value="1"/>
</dbReference>
<evidence type="ECO:0000256" key="5">
    <source>
        <dbReference type="ARBA" id="ARBA00022989"/>
    </source>
</evidence>
<dbReference type="GO" id="GO:0005789">
    <property type="term" value="C:endoplasmic reticulum membrane"/>
    <property type="evidence" value="ECO:0007669"/>
    <property type="project" value="UniProtKB-SubCell"/>
</dbReference>
<comment type="subcellular location">
    <subcellularLocation>
        <location evidence="1">Endoplasmic reticulum membrane</location>
        <topology evidence="1">Multi-pass membrane protein</topology>
    </subcellularLocation>
</comment>
<keyword evidence="4" id="KW-0256">Endoplasmic reticulum</keyword>
<feature type="transmembrane region" description="Helical" evidence="7">
    <location>
        <begin position="110"/>
        <end position="127"/>
    </location>
</feature>